<evidence type="ECO:0000256" key="10">
    <source>
        <dbReference type="SAM" id="MobiDB-lite"/>
    </source>
</evidence>
<dbReference type="Proteomes" id="UP001501920">
    <property type="component" value="Chromosome 14"/>
</dbReference>
<evidence type="ECO:0000256" key="11">
    <source>
        <dbReference type="SAM" id="Phobius"/>
    </source>
</evidence>
<feature type="region of interest" description="Disordered" evidence="10">
    <location>
        <begin position="122"/>
        <end position="177"/>
    </location>
</feature>
<reference evidence="12" key="3">
    <citation type="submission" date="2025-09" db="UniProtKB">
        <authorList>
            <consortium name="Ensembl"/>
        </authorList>
    </citation>
    <scope>IDENTIFICATION</scope>
</reference>
<evidence type="ECO:0000256" key="8">
    <source>
        <dbReference type="ARBA" id="ARBA00023212"/>
    </source>
</evidence>
<dbReference type="Ensembl" id="ENSPNAT00000003350.2">
    <property type="protein sequence ID" value="ENSPNAP00000006562.1"/>
    <property type="gene ID" value="ENSPNAG00000002296.2"/>
</dbReference>
<evidence type="ECO:0008006" key="14">
    <source>
        <dbReference type="Google" id="ProtNLM"/>
    </source>
</evidence>
<dbReference type="InterPro" id="IPR026501">
    <property type="entry name" value="Limbin/EVC"/>
</dbReference>
<accession>A0A3B4C3T8</accession>
<dbReference type="GO" id="GO:0098797">
    <property type="term" value="C:plasma membrane protein complex"/>
    <property type="evidence" value="ECO:0007669"/>
    <property type="project" value="TreeGrafter"/>
</dbReference>
<evidence type="ECO:0000256" key="9">
    <source>
        <dbReference type="ARBA" id="ARBA00023273"/>
    </source>
</evidence>
<keyword evidence="9" id="KW-0966">Cell projection</keyword>
<evidence type="ECO:0000313" key="12">
    <source>
        <dbReference type="Ensembl" id="ENSPNAP00000006562.1"/>
    </source>
</evidence>
<reference evidence="12" key="2">
    <citation type="submission" date="2025-08" db="UniProtKB">
        <authorList>
            <consortium name="Ensembl"/>
        </authorList>
    </citation>
    <scope>IDENTIFICATION</scope>
</reference>
<evidence type="ECO:0000256" key="3">
    <source>
        <dbReference type="ARBA" id="ARBA00022475"/>
    </source>
</evidence>
<evidence type="ECO:0000256" key="7">
    <source>
        <dbReference type="ARBA" id="ARBA00023136"/>
    </source>
</evidence>
<keyword evidence="8" id="KW-0206">Cytoskeleton</keyword>
<dbReference type="GeneTree" id="ENSGT00940000154127"/>
<gene>
    <name evidence="12" type="primary">EVC</name>
</gene>
<dbReference type="GeneID" id="108431921"/>
<dbReference type="PANTHER" id="PTHR16795:SF13">
    <property type="entry name" value="EVC COMPLEX MEMBER EVC"/>
    <property type="match status" value="1"/>
</dbReference>
<dbReference type="GO" id="GO:0007224">
    <property type="term" value="P:smoothened signaling pathway"/>
    <property type="evidence" value="ECO:0007669"/>
    <property type="project" value="InterPro"/>
</dbReference>
<keyword evidence="4" id="KW-0963">Cytoplasm</keyword>
<proteinExistence type="predicted"/>
<dbReference type="OMA" id="KDGQVWS"/>
<dbReference type="CTD" id="2121"/>
<evidence type="ECO:0000256" key="2">
    <source>
        <dbReference type="ARBA" id="ARBA00004162"/>
    </source>
</evidence>
<feature type="transmembrane region" description="Helical" evidence="11">
    <location>
        <begin position="23"/>
        <end position="47"/>
    </location>
</feature>
<sequence length="895" mass="102694">MSSDCSADVLLLLPGAALLHSGLLTAALLLGACMGLVAAALLHIYVLKPFFLTKKFKGYDPWSLLEVEERDEETESGSVGRRTVPSETVQKQMEPVNSDVAAFALKAKVVYPINQRYRPLADGASNPSLHENTKPAAPPDQNSISSSADDWPSQEREEDESSQDICSGPAPKTQQSLSFRRVQHYPHTLCYPGDEGKVSLLCVTLQNLYLRTTQLQKEKWNMFLHVLRVLFSRENFALQQDLQQQEKEMEQLKKDMCPELLSWEKGAESGSVLCSVEEVEKAGREKLAHTLHTAVSFAKRLEQLCQRLHSSTPNEVAQDTTHSLIHCLLFLEKQLADIQSSFVKMLCDRMQWWEELSCWLRIRLAFLRQEAEHRMKLTTQSLEELTADGHLGFGHMESLISDLQTAVREELQRCSDEIRQQTVELVCEHCRKLDMKMRKMVKAQAKEWSCLLESHDHQQRDAQQVTELLEELQVKHWKERTDYELQHDRRVSDAVCDLWKRLFQVFSGSLAELWRECVLTTLTTSSALSVDDCRTLLDNIESTLASQIQQEQSSTHQHLHTLREQLERDRQVWAEEEALAKSCLKHLANQHMKVTRATVARENNIQNRSVIVEKQRLLIFEIQRILAARHFYVQTLKEMKLTQLNLQSDTQSLQQEHLSELETASELIQEHAQFLIGHALSHSARQRLVDSAPDNTGMANDGQKERLKEAVYESVYVTQDSVTALIMNYYSQIQTVITATQHNPQQQHSKMREKQRKRGECIRALQRELSNWARKPHSAEFYKRVEQQKSHCLSQCEEESMCEDQGETTDLQHQINTTREELREEEDSFLSRLATLARVPLTDTQTNICAGAEISALPLRSQERDQSLLSGATYRLIGAEGWKNGRPRRRETLQS</sequence>
<keyword evidence="3" id="KW-1003">Cell membrane</keyword>
<keyword evidence="5 11" id="KW-0812">Transmembrane</keyword>
<reference evidence="12 13" key="1">
    <citation type="submission" date="2020-10" db="EMBL/GenBank/DDBJ databases">
        <title>Pygocentrus nattereri (red-bellied piranha) genome, fPygNat1, primary haplotype.</title>
        <authorList>
            <person name="Myers G."/>
            <person name="Meyer A."/>
            <person name="Karagic N."/>
            <person name="Pippel M."/>
            <person name="Winkler S."/>
            <person name="Tracey A."/>
            <person name="Wood J."/>
            <person name="Formenti G."/>
            <person name="Howe K."/>
            <person name="Fedrigo O."/>
            <person name="Jarvis E.D."/>
        </authorList>
    </citation>
    <scope>NUCLEOTIDE SEQUENCE [LARGE SCALE GENOMIC DNA]</scope>
</reference>
<evidence type="ECO:0000313" key="13">
    <source>
        <dbReference type="Proteomes" id="UP001501920"/>
    </source>
</evidence>
<keyword evidence="7 11" id="KW-0472">Membrane</keyword>
<dbReference type="AlphaFoldDB" id="A0A3B4C3T8"/>
<comment type="subcellular location">
    <subcellularLocation>
        <location evidence="2">Cell membrane</location>
        <topology evidence="2">Single-pass membrane protein</topology>
    </subcellularLocation>
    <subcellularLocation>
        <location evidence="1">Cytoplasm</location>
        <location evidence="1">Cytoskeleton</location>
        <location evidence="1">Cilium basal body</location>
    </subcellularLocation>
</comment>
<protein>
    <recommendedName>
        <fullName evidence="14">Ellis-van Creveld syndrome protein</fullName>
    </recommendedName>
</protein>
<evidence type="ECO:0000256" key="5">
    <source>
        <dbReference type="ARBA" id="ARBA00022692"/>
    </source>
</evidence>
<name>A0A3B4C3T8_PYGNA</name>
<evidence type="ECO:0000256" key="4">
    <source>
        <dbReference type="ARBA" id="ARBA00022490"/>
    </source>
</evidence>
<keyword evidence="13" id="KW-1185">Reference proteome</keyword>
<dbReference type="OrthoDB" id="8910527at2759"/>
<keyword evidence="6 11" id="KW-1133">Transmembrane helix</keyword>
<dbReference type="PANTHER" id="PTHR16795">
    <property type="entry name" value="LIMBIN/ELLIS-VAN CREVELD PROTEIN"/>
    <property type="match status" value="1"/>
</dbReference>
<organism evidence="12 13">
    <name type="scientific">Pygocentrus nattereri</name>
    <name type="common">Red-bellied piranha</name>
    <dbReference type="NCBI Taxonomy" id="42514"/>
    <lineage>
        <taxon>Eukaryota</taxon>
        <taxon>Metazoa</taxon>
        <taxon>Chordata</taxon>
        <taxon>Craniata</taxon>
        <taxon>Vertebrata</taxon>
        <taxon>Euteleostomi</taxon>
        <taxon>Actinopterygii</taxon>
        <taxon>Neopterygii</taxon>
        <taxon>Teleostei</taxon>
        <taxon>Ostariophysi</taxon>
        <taxon>Characiformes</taxon>
        <taxon>Characoidei</taxon>
        <taxon>Pygocentrus</taxon>
    </lineage>
</organism>
<evidence type="ECO:0000256" key="6">
    <source>
        <dbReference type="ARBA" id="ARBA00022989"/>
    </source>
</evidence>
<evidence type="ECO:0000256" key="1">
    <source>
        <dbReference type="ARBA" id="ARBA00004120"/>
    </source>
</evidence>
<dbReference type="STRING" id="42514.ENSPNAP00000006562"/>
<feature type="region of interest" description="Disordered" evidence="10">
    <location>
        <begin position="68"/>
        <end position="92"/>
    </location>
</feature>
<dbReference type="GO" id="GO:0060170">
    <property type="term" value="C:ciliary membrane"/>
    <property type="evidence" value="ECO:0007669"/>
    <property type="project" value="TreeGrafter"/>
</dbReference>